<evidence type="ECO:0000313" key="2">
    <source>
        <dbReference type="Proteomes" id="UP001168540"/>
    </source>
</evidence>
<dbReference type="GO" id="GO:0004519">
    <property type="term" value="F:endonuclease activity"/>
    <property type="evidence" value="ECO:0007669"/>
    <property type="project" value="UniProtKB-KW"/>
</dbReference>
<dbReference type="Pfam" id="PF05944">
    <property type="entry name" value="Phage_term_smal"/>
    <property type="match status" value="1"/>
</dbReference>
<keyword evidence="1" id="KW-0255">Endonuclease</keyword>
<organism evidence="1 2">
    <name type="scientific">Crenobacter oryzisoli</name>
    <dbReference type="NCBI Taxonomy" id="3056844"/>
    <lineage>
        <taxon>Bacteria</taxon>
        <taxon>Pseudomonadati</taxon>
        <taxon>Pseudomonadota</taxon>
        <taxon>Betaproteobacteria</taxon>
        <taxon>Neisseriales</taxon>
        <taxon>Neisseriaceae</taxon>
        <taxon>Crenobacter</taxon>
    </lineage>
</organism>
<dbReference type="EMBL" id="JAUEDK010000019">
    <property type="protein sequence ID" value="MDN0075589.1"/>
    <property type="molecule type" value="Genomic_DNA"/>
</dbReference>
<accession>A0ABT7XP68</accession>
<keyword evidence="1" id="KW-0378">Hydrolase</keyword>
<evidence type="ECO:0000313" key="1">
    <source>
        <dbReference type="EMBL" id="MDN0075589.1"/>
    </source>
</evidence>
<proteinExistence type="predicted"/>
<protein>
    <submittedName>
        <fullName evidence="1">Terminase endonuclease subunit</fullName>
    </submittedName>
</protein>
<keyword evidence="2" id="KW-1185">Reference proteome</keyword>
<dbReference type="RefSeq" id="WP_289830223.1">
    <property type="nucleotide sequence ID" value="NZ_JAUEDK010000019.1"/>
</dbReference>
<gene>
    <name evidence="1" type="ORF">QU481_11870</name>
</gene>
<comment type="caution">
    <text evidence="1">The sequence shown here is derived from an EMBL/GenBank/DDBJ whole genome shotgun (WGS) entry which is preliminary data.</text>
</comment>
<dbReference type="InterPro" id="IPR010270">
    <property type="entry name" value="Phage_P2_GpM"/>
</dbReference>
<dbReference type="Proteomes" id="UP001168540">
    <property type="component" value="Unassembled WGS sequence"/>
</dbReference>
<sequence>MVSPARAHFQRVTAAEVAASAAPGKPMGCSEYDLMLLKLAEDNRRLKGIQSMETRADIKRKLLPDYVPWVDGVLAAGNGAQDDVLMVVMLWRIDAGEYAGALDIAEYAIRHQLTMPDRFARTAPTVIAEELAEAAKRARDGKAAFDLEQLQRAVDLTADQDMPDEVRAKLYKELGLLLEPANPPAALAQLTRAKQLHDKVGVVKDIERIQKTIKNDSAGQPGGS</sequence>
<keyword evidence="1" id="KW-0540">Nuclease</keyword>
<reference evidence="1" key="1">
    <citation type="submission" date="2023-06" db="EMBL/GenBank/DDBJ databases">
        <authorList>
            <person name="Zhang S."/>
        </authorList>
    </citation>
    <scope>NUCLEOTIDE SEQUENCE</scope>
    <source>
        <strain evidence="1">SG2303</strain>
    </source>
</reference>
<name>A0ABT7XP68_9NEIS</name>